<dbReference type="Gene3D" id="1.25.40.10">
    <property type="entry name" value="Tetratricopeptide repeat domain"/>
    <property type="match status" value="1"/>
</dbReference>
<organism evidence="1 2">
    <name type="scientific">Flexivirga aerilata</name>
    <dbReference type="NCBI Taxonomy" id="1656889"/>
    <lineage>
        <taxon>Bacteria</taxon>
        <taxon>Bacillati</taxon>
        <taxon>Actinomycetota</taxon>
        <taxon>Actinomycetes</taxon>
        <taxon>Micrococcales</taxon>
        <taxon>Dermacoccaceae</taxon>
        <taxon>Flexivirga</taxon>
    </lineage>
</organism>
<dbReference type="InterPro" id="IPR011990">
    <property type="entry name" value="TPR-like_helical_dom_sf"/>
</dbReference>
<evidence type="ECO:0000313" key="2">
    <source>
        <dbReference type="Proteomes" id="UP000557772"/>
    </source>
</evidence>
<dbReference type="SUPFAM" id="SSF48452">
    <property type="entry name" value="TPR-like"/>
    <property type="match status" value="1"/>
</dbReference>
<protein>
    <recommendedName>
        <fullName evidence="3">Tetratricopeptide repeat protein</fullName>
    </recommendedName>
</protein>
<evidence type="ECO:0008006" key="3">
    <source>
        <dbReference type="Google" id="ProtNLM"/>
    </source>
</evidence>
<sequence length="351" mass="37748">MDRGDVRTTDGTLALANLTAQVDMLAGQALPAGSPDSAAHRVLEQQAALVDLLTLRGHLLGCVADYELAFQVADRMVATAPHSAIALSARARTRATLHRFADAWSDLDAAHRAEPSVDGLDADRSAILQAVGCYEEAELLLQNAASHQSDFASLSAQAVLYAERGSIAEAVQAFAAAHDAHRGVSPFPLAQLDFRRGVMWMREGDLTAAHEAFDAARRRVPAYAPATGHLAEIELLRGDAAAAAGYLRPVAETSDDPEYAAHLALALRGLGQHDRARVWRDRAKRRYDELVRLHPEAYADHAGDFWLGAGGDPGRALRLAQWTLVMRQTPRARAVVERARAAVGASSPDVR</sequence>
<dbReference type="Proteomes" id="UP000557772">
    <property type="component" value="Unassembled WGS sequence"/>
</dbReference>
<name>A0A849AMG7_9MICO</name>
<keyword evidence="2" id="KW-1185">Reference proteome</keyword>
<dbReference type="AlphaFoldDB" id="A0A849AMG7"/>
<accession>A0A849AMG7</accession>
<gene>
    <name evidence="1" type="ORF">HJ588_14935</name>
</gene>
<reference evidence="1 2" key="1">
    <citation type="submission" date="2020-05" db="EMBL/GenBank/DDBJ databases">
        <title>Flexivirga sp. ID2601S isolated from air conditioner.</title>
        <authorList>
            <person name="Kim D.H."/>
        </authorList>
    </citation>
    <scope>NUCLEOTIDE SEQUENCE [LARGE SCALE GENOMIC DNA]</scope>
    <source>
        <strain evidence="1 2">ID2601S</strain>
    </source>
</reference>
<proteinExistence type="predicted"/>
<comment type="caution">
    <text evidence="1">The sequence shown here is derived from an EMBL/GenBank/DDBJ whole genome shotgun (WGS) entry which is preliminary data.</text>
</comment>
<evidence type="ECO:0000313" key="1">
    <source>
        <dbReference type="EMBL" id="NNG40561.1"/>
    </source>
</evidence>
<dbReference type="EMBL" id="JABENB010000002">
    <property type="protein sequence ID" value="NNG40561.1"/>
    <property type="molecule type" value="Genomic_DNA"/>
</dbReference>